<feature type="compositionally biased region" description="Basic and acidic residues" evidence="3">
    <location>
        <begin position="277"/>
        <end position="290"/>
    </location>
</feature>
<feature type="domain" description="Disease resistance R13L4/SHOC-2-like LRR" evidence="4">
    <location>
        <begin position="155"/>
        <end position="233"/>
    </location>
</feature>
<feature type="region of interest" description="Disordered" evidence="3">
    <location>
        <begin position="562"/>
        <end position="651"/>
    </location>
</feature>
<dbReference type="PANTHER" id="PTHR45752">
    <property type="entry name" value="LEUCINE-RICH REPEAT-CONTAINING"/>
    <property type="match status" value="1"/>
</dbReference>
<feature type="compositionally biased region" description="Polar residues" evidence="3">
    <location>
        <begin position="614"/>
        <end position="648"/>
    </location>
</feature>
<feature type="region of interest" description="Disordered" evidence="3">
    <location>
        <begin position="989"/>
        <end position="1025"/>
    </location>
</feature>
<dbReference type="Pfam" id="PF23598">
    <property type="entry name" value="LRR_14"/>
    <property type="match status" value="1"/>
</dbReference>
<feature type="compositionally biased region" description="Low complexity" evidence="3">
    <location>
        <begin position="739"/>
        <end position="753"/>
    </location>
</feature>
<dbReference type="InterPro" id="IPR019487">
    <property type="entry name" value="RAM_signalling_pathway_SOG2"/>
</dbReference>
<keyword evidence="1" id="KW-0433">Leucine-rich repeat</keyword>
<keyword evidence="6" id="KW-1185">Reference proteome</keyword>
<feature type="compositionally biased region" description="Low complexity" evidence="3">
    <location>
        <begin position="1159"/>
        <end position="1169"/>
    </location>
</feature>
<feature type="compositionally biased region" description="Low complexity" evidence="3">
    <location>
        <begin position="291"/>
        <end position="306"/>
    </location>
</feature>
<dbReference type="SUPFAM" id="SSF52058">
    <property type="entry name" value="L domain-like"/>
    <property type="match status" value="1"/>
</dbReference>
<feature type="compositionally biased region" description="Polar residues" evidence="3">
    <location>
        <begin position="727"/>
        <end position="738"/>
    </location>
</feature>
<accession>A0A9P6RG80</accession>
<feature type="region of interest" description="Disordered" evidence="3">
    <location>
        <begin position="688"/>
        <end position="768"/>
    </location>
</feature>
<feature type="compositionally biased region" description="Polar residues" evidence="3">
    <location>
        <begin position="1144"/>
        <end position="1158"/>
    </location>
</feature>
<dbReference type="InterPro" id="IPR032675">
    <property type="entry name" value="LRR_dom_sf"/>
</dbReference>
<name>A0A9P6RG80_9FUNG</name>
<dbReference type="EMBL" id="JAAAIN010000273">
    <property type="protein sequence ID" value="KAG0316937.1"/>
    <property type="molecule type" value="Genomic_DNA"/>
</dbReference>
<dbReference type="PANTHER" id="PTHR45752:SF187">
    <property type="entry name" value="LEUCINE-RICH REPEAT AND IQ DOMAIN-CONTAINING PROTEIN 4"/>
    <property type="match status" value="1"/>
</dbReference>
<feature type="compositionally biased region" description="Low complexity" evidence="3">
    <location>
        <begin position="1127"/>
        <end position="1143"/>
    </location>
</feature>
<dbReference type="Gene3D" id="3.80.10.10">
    <property type="entry name" value="Ribonuclease Inhibitor"/>
    <property type="match status" value="1"/>
</dbReference>
<feature type="region of interest" description="Disordered" evidence="3">
    <location>
        <begin position="40"/>
        <end position="98"/>
    </location>
</feature>
<organism evidence="5 6">
    <name type="scientific">Linnemannia gamsii</name>
    <dbReference type="NCBI Taxonomy" id="64522"/>
    <lineage>
        <taxon>Eukaryota</taxon>
        <taxon>Fungi</taxon>
        <taxon>Fungi incertae sedis</taxon>
        <taxon>Mucoromycota</taxon>
        <taxon>Mortierellomycotina</taxon>
        <taxon>Mortierellomycetes</taxon>
        <taxon>Mortierellales</taxon>
        <taxon>Mortierellaceae</taxon>
        <taxon>Linnemannia</taxon>
    </lineage>
</organism>
<evidence type="ECO:0000313" key="5">
    <source>
        <dbReference type="EMBL" id="KAG0316937.1"/>
    </source>
</evidence>
<dbReference type="InterPro" id="IPR003591">
    <property type="entry name" value="Leu-rich_rpt_typical-subtyp"/>
</dbReference>
<feature type="compositionally biased region" description="Low complexity" evidence="3">
    <location>
        <begin position="1197"/>
        <end position="1219"/>
    </location>
</feature>
<keyword evidence="2" id="KW-0677">Repeat</keyword>
<gene>
    <name evidence="5" type="primary">SOG2</name>
    <name evidence="5" type="ORF">BGZ97_006141</name>
</gene>
<proteinExistence type="predicted"/>
<feature type="compositionally biased region" description="Low complexity" evidence="3">
    <location>
        <begin position="699"/>
        <end position="726"/>
    </location>
</feature>
<evidence type="ECO:0000256" key="1">
    <source>
        <dbReference type="ARBA" id="ARBA00022614"/>
    </source>
</evidence>
<feature type="compositionally biased region" description="Low complexity" evidence="3">
    <location>
        <begin position="1055"/>
        <end position="1066"/>
    </location>
</feature>
<dbReference type="Proteomes" id="UP000823405">
    <property type="component" value="Unassembled WGS sequence"/>
</dbReference>
<feature type="compositionally biased region" description="Low complexity" evidence="3">
    <location>
        <begin position="1010"/>
        <end position="1021"/>
    </location>
</feature>
<feature type="compositionally biased region" description="Low complexity" evidence="3">
    <location>
        <begin position="989"/>
        <end position="1002"/>
    </location>
</feature>
<evidence type="ECO:0000313" key="6">
    <source>
        <dbReference type="Proteomes" id="UP000823405"/>
    </source>
</evidence>
<evidence type="ECO:0000256" key="2">
    <source>
        <dbReference type="ARBA" id="ARBA00022737"/>
    </source>
</evidence>
<feature type="region of interest" description="Disordered" evidence="3">
    <location>
        <begin position="1055"/>
        <end position="1219"/>
    </location>
</feature>
<dbReference type="InterPro" id="IPR050715">
    <property type="entry name" value="LRR-SigEffector_domain"/>
</dbReference>
<feature type="compositionally biased region" description="Low complexity" evidence="3">
    <location>
        <begin position="40"/>
        <end position="77"/>
    </location>
</feature>
<dbReference type="OrthoDB" id="1394818at2759"/>
<reference evidence="5" key="1">
    <citation type="journal article" date="2020" name="Fungal Divers.">
        <title>Resolving the Mortierellaceae phylogeny through synthesis of multi-gene phylogenetics and phylogenomics.</title>
        <authorList>
            <person name="Vandepol N."/>
            <person name="Liber J."/>
            <person name="Desiro A."/>
            <person name="Na H."/>
            <person name="Kennedy M."/>
            <person name="Barry K."/>
            <person name="Grigoriev I.V."/>
            <person name="Miller A.N."/>
            <person name="O'Donnell K."/>
            <person name="Stajich J.E."/>
            <person name="Bonito G."/>
        </authorList>
    </citation>
    <scope>NUCLEOTIDE SEQUENCE</scope>
    <source>
        <strain evidence="5">NVP60</strain>
    </source>
</reference>
<feature type="region of interest" description="Disordered" evidence="3">
    <location>
        <begin position="809"/>
        <end position="871"/>
    </location>
</feature>
<dbReference type="InterPro" id="IPR055414">
    <property type="entry name" value="LRR_R13L4/SHOC2-like"/>
</dbReference>
<feature type="compositionally biased region" description="Polar residues" evidence="3">
    <location>
        <begin position="598"/>
        <end position="607"/>
    </location>
</feature>
<dbReference type="Pfam" id="PF10428">
    <property type="entry name" value="SOG2"/>
    <property type="match status" value="1"/>
</dbReference>
<evidence type="ECO:0000259" key="4">
    <source>
        <dbReference type="Pfam" id="PF23598"/>
    </source>
</evidence>
<sequence length="1336" mass="142175">MSQGEDGGTAGGGGAAAGTTTGGGGGTGGGGIAATNGALAAGPGANHTRMTSNGTPATTATNNNIGNGRRSRGGSASTHHAANGHQDGHGVNGGSGGLMNLIRERQRAAGSTQILDLSYANLDTFPTEIEFLRDVLEKLTMSHNSIRTLPLQLNMFTSLRYLNIRANSIRIFPAVLCHLSSLEILDMSRNKISRFPDSFGNLMNLRVLSISKNRLETIPTYIGEMNQLQFLKIEQNPIVFPPSEIVDFPGEDMEGWLNSLKSFLVAHKKEHEVQPTRIRGDDHPVTHQELRPSSQQRAIRSASADSLVIPQTHRQSRSEPGLRLSIPAVAERPGSQTGTLSPEPPTHKLNRTNSQHGNHGNHGDDHYRFISHSRGISGDSTSSFGSTTSNDCDKYSDVYFQRLATHPPPLHPLPSERVRLVEAARGILFALSQIYRAVKQVIGCSADEKFSLLFTRLLQSANSAMTQLIQALDRFDNSAQVQVPDQSICSEIMRCCESNVVAFRKLVHMVQTQIRSISVVADARLVRNLVLLLHGALSEIRMAWDSLLPLLQVSGELSVEVVESNSHAHHQQQQQQIQQAQQQHLQQHQHHPQLQHQLSSGNLTMSHQPHPFQLSPTMPTPSSWLPVQIPQRSQNMSRASNHSTQSTNVHHDDEGDAQLLMTVEHAIEAARRLIQSLTETCMTRVENLMASPQHRVSPRARSVSASPPRSTGSGSSASGSQIGKQSTLDQQDGSTATLSPQQHSTEQSSSSSSVNGESAKYPAHKAKSETGNLIRSPLFSPVSDTVPYSNGMCLSLPINLSTTTATTETTAAGSAVSTTHNSEDNGSTRQERRAGTHSKGSSKASFDPALPSIPQDEAHEVSQTPAIATPPYQPVMTARSASVSGLPSSSQQALLSHHSSAFVASSLPTQGFLSQGLVQPHHYGSQAAGLGVTQLPVSQLWREMKECLLQMTEIVKRLDLDLTMIRTEDPHHPYAHQSHQLGQFLPHHQQQYQQNHAPHPHQASGSNALQTQHGQQHGAGTSLDESNILRRRFGMGVSDFVKSVVVISTLVRQLSSTASVTTSAGRSGSGSGFAGDGANNSNSNSDSRTTTMTTITTATTSSTTILSSSPSAPRNGSAPAGENSNLTTPTTTGTTLYSSTSHTNDMTTTPSSKSATPQSGSSSITGSSSATNLGTLAMMTGSPEKMSYSMHQPTKLQTGNSTTSTTQQQHNHQVQQQNGGQTEIFSRLVMTNVSNLTKITKELTVRMPRSSFRDYVLSQQTFGSSSSASAVAVASTGPGGAGGATGGHFGMITSAGGGGIPNGGATAHGGAGGYGYGFGYGPAAASILAMRKGSLI</sequence>
<dbReference type="PROSITE" id="PS51450">
    <property type="entry name" value="LRR"/>
    <property type="match status" value="2"/>
</dbReference>
<protein>
    <submittedName>
        <fullName evidence="5">RAM signaling network component</fullName>
    </submittedName>
</protein>
<dbReference type="SMART" id="SM00369">
    <property type="entry name" value="LRR_TYP"/>
    <property type="match status" value="3"/>
</dbReference>
<feature type="region of interest" description="Disordered" evidence="3">
    <location>
        <begin position="277"/>
        <end position="372"/>
    </location>
</feature>
<comment type="caution">
    <text evidence="5">The sequence shown here is derived from an EMBL/GenBank/DDBJ whole genome shotgun (WGS) entry which is preliminary data.</text>
</comment>
<evidence type="ECO:0000256" key="3">
    <source>
        <dbReference type="SAM" id="MobiDB-lite"/>
    </source>
</evidence>
<feature type="compositionally biased region" description="Low complexity" evidence="3">
    <location>
        <begin position="571"/>
        <end position="586"/>
    </location>
</feature>
<feature type="compositionally biased region" description="Low complexity" evidence="3">
    <location>
        <begin position="809"/>
        <end position="819"/>
    </location>
</feature>
<feature type="compositionally biased region" description="Low complexity" evidence="3">
    <location>
        <begin position="1076"/>
        <end position="1112"/>
    </location>
</feature>
<dbReference type="InterPro" id="IPR001611">
    <property type="entry name" value="Leu-rich_rpt"/>
</dbReference>